<organism evidence="4">
    <name type="scientific">Chaetomium thermophilum (strain DSM 1495 / CBS 144.50 / IMI 039719)</name>
    <name type="common">Thermochaetoides thermophila</name>
    <dbReference type="NCBI Taxonomy" id="759272"/>
    <lineage>
        <taxon>Eukaryota</taxon>
        <taxon>Fungi</taxon>
        <taxon>Dikarya</taxon>
        <taxon>Ascomycota</taxon>
        <taxon>Pezizomycotina</taxon>
        <taxon>Sordariomycetes</taxon>
        <taxon>Sordariomycetidae</taxon>
        <taxon>Sordariales</taxon>
        <taxon>Chaetomiaceae</taxon>
        <taxon>Thermochaetoides</taxon>
    </lineage>
</organism>
<evidence type="ECO:0000259" key="2">
    <source>
        <dbReference type="Pfam" id="PF12697"/>
    </source>
</evidence>
<keyword evidence="1" id="KW-0472">Membrane</keyword>
<keyword evidence="1" id="KW-1133">Transmembrane helix</keyword>
<dbReference type="GeneID" id="18255843"/>
<protein>
    <recommendedName>
        <fullName evidence="2">AB hydrolase-1 domain-containing protein</fullName>
    </recommendedName>
</protein>
<feature type="domain" description="AB hydrolase-1" evidence="2">
    <location>
        <begin position="127"/>
        <end position="281"/>
    </location>
</feature>
<dbReference type="OrthoDB" id="446723at2759"/>
<keyword evidence="4" id="KW-1185">Reference proteome</keyword>
<dbReference type="Gene3D" id="3.40.50.1820">
    <property type="entry name" value="alpha/beta hydrolase"/>
    <property type="match status" value="1"/>
</dbReference>
<name>G0S2Q1_CHATD</name>
<dbReference type="Proteomes" id="UP000008066">
    <property type="component" value="Unassembled WGS sequence"/>
</dbReference>
<gene>
    <name evidence="3" type="ORF">CTHT_0018050</name>
</gene>
<dbReference type="AlphaFoldDB" id="G0S2Q1"/>
<sequence length="399" mass="44569">MESSTLAAILVLSLIFGVPLTIYVSFLLLCLIPCVQRNIIYAHKIHTLWWKDINKPEQWGFATTPFSITTSDGETLYAWHILPLPLYVKHEASLSAQPTGFCEDIIKTENFRLLRDDPNAKLVISCHRPSHYHALTDSTPYHLLTIDYRGFGLSTGTPTERGLILDAVASVRWAVEIAGVHPSRIVLMGQSLGTAVTCGVIEALLCGQEGDDEGFHVKEDFAGIVLVAGFSSLPRMLGGYAIAGWVPVLRPLKVWPRLYESIVGRLVDKWDSAVRLRRVVSEVRKRKGRLRLSLVHAKDDWDIPCKEDDTLFEQAIKGLVEEAEAGERVLSSEELGREKTKRMVIKGKDAFLVTWREGDVVVRQELFPYGGHNNILCYAPVLLAVMRAFGAEDESECSE</sequence>
<dbReference type="Pfam" id="PF12697">
    <property type="entry name" value="Abhydrolase_6"/>
    <property type="match status" value="1"/>
</dbReference>
<keyword evidence="1" id="KW-0812">Transmembrane</keyword>
<feature type="transmembrane region" description="Helical" evidence="1">
    <location>
        <begin position="6"/>
        <end position="35"/>
    </location>
</feature>
<dbReference type="PANTHER" id="PTHR12277">
    <property type="entry name" value="ALPHA/BETA HYDROLASE DOMAIN-CONTAINING PROTEIN"/>
    <property type="match status" value="1"/>
</dbReference>
<dbReference type="KEGG" id="cthr:CTHT_0018050"/>
<accession>G0S2Q1</accession>
<evidence type="ECO:0000313" key="3">
    <source>
        <dbReference type="EMBL" id="EGS22284.1"/>
    </source>
</evidence>
<dbReference type="SUPFAM" id="SSF53474">
    <property type="entry name" value="alpha/beta-Hydrolases"/>
    <property type="match status" value="1"/>
</dbReference>
<dbReference type="HOGENOM" id="CLU_029375_3_0_1"/>
<dbReference type="STRING" id="759272.G0S2Q1"/>
<evidence type="ECO:0000256" key="1">
    <source>
        <dbReference type="SAM" id="Phobius"/>
    </source>
</evidence>
<dbReference type="EMBL" id="GL988040">
    <property type="protein sequence ID" value="EGS22284.1"/>
    <property type="molecule type" value="Genomic_DNA"/>
</dbReference>
<evidence type="ECO:0000313" key="4">
    <source>
        <dbReference type="Proteomes" id="UP000008066"/>
    </source>
</evidence>
<proteinExistence type="predicted"/>
<reference evidence="3 4" key="1">
    <citation type="journal article" date="2011" name="Cell">
        <title>Insight into structure and assembly of the nuclear pore complex by utilizing the genome of a eukaryotic thermophile.</title>
        <authorList>
            <person name="Amlacher S."/>
            <person name="Sarges P."/>
            <person name="Flemming D."/>
            <person name="van Noort V."/>
            <person name="Kunze R."/>
            <person name="Devos D.P."/>
            <person name="Arumugam M."/>
            <person name="Bork P."/>
            <person name="Hurt E."/>
        </authorList>
    </citation>
    <scope>NUCLEOTIDE SEQUENCE [LARGE SCALE GENOMIC DNA]</scope>
    <source>
        <strain evidence="4">DSM 1495 / CBS 144.50 / IMI 039719</strain>
    </source>
</reference>
<dbReference type="RefSeq" id="XP_006692303.1">
    <property type="nucleotide sequence ID" value="XM_006692240.1"/>
</dbReference>
<dbReference type="eggNOG" id="KOG1552">
    <property type="taxonomic scope" value="Eukaryota"/>
</dbReference>
<dbReference type="OMA" id="WYEGRRV"/>
<dbReference type="InterPro" id="IPR000073">
    <property type="entry name" value="AB_hydrolase_1"/>
</dbReference>
<dbReference type="PANTHER" id="PTHR12277:SF81">
    <property type="entry name" value="PROTEIN ABHD13"/>
    <property type="match status" value="1"/>
</dbReference>
<dbReference type="InterPro" id="IPR029058">
    <property type="entry name" value="AB_hydrolase_fold"/>
</dbReference>